<organism evidence="7 8">
    <name type="scientific">Pigmentiphaga litoralis</name>
    <dbReference type="NCBI Taxonomy" id="516702"/>
    <lineage>
        <taxon>Bacteria</taxon>
        <taxon>Pseudomonadati</taxon>
        <taxon>Pseudomonadota</taxon>
        <taxon>Betaproteobacteria</taxon>
        <taxon>Burkholderiales</taxon>
        <taxon>Alcaligenaceae</taxon>
        <taxon>Pigmentiphaga</taxon>
    </lineage>
</organism>
<dbReference type="InterPro" id="IPR050596">
    <property type="entry name" value="AspAT/PAT-like"/>
</dbReference>
<name>A0A7Y9IXN6_9BURK</name>
<protein>
    <submittedName>
        <fullName evidence="7">Aspartate/methionine/tyrosine aminotransferase</fullName>
    </submittedName>
</protein>
<comment type="similarity">
    <text evidence="2">Belongs to the class-I pyridoxal-phosphate-dependent aminotransferase family.</text>
</comment>
<dbReference type="NCBIfam" id="NF005601">
    <property type="entry name" value="PRK07337.1"/>
    <property type="match status" value="1"/>
</dbReference>
<evidence type="ECO:0000313" key="7">
    <source>
        <dbReference type="EMBL" id="NYE85001.1"/>
    </source>
</evidence>
<dbReference type="AlphaFoldDB" id="A0A7Y9IXN6"/>
<evidence type="ECO:0000259" key="6">
    <source>
        <dbReference type="Pfam" id="PF00155"/>
    </source>
</evidence>
<dbReference type="GO" id="GO:0030170">
    <property type="term" value="F:pyridoxal phosphate binding"/>
    <property type="evidence" value="ECO:0007669"/>
    <property type="project" value="InterPro"/>
</dbReference>
<keyword evidence="3 7" id="KW-0032">Aminotransferase</keyword>
<keyword evidence="8" id="KW-1185">Reference proteome</keyword>
<dbReference type="Pfam" id="PF00155">
    <property type="entry name" value="Aminotran_1_2"/>
    <property type="match status" value="1"/>
</dbReference>
<evidence type="ECO:0000256" key="3">
    <source>
        <dbReference type="ARBA" id="ARBA00022576"/>
    </source>
</evidence>
<comment type="caution">
    <text evidence="7">The sequence shown here is derived from an EMBL/GenBank/DDBJ whole genome shotgun (WGS) entry which is preliminary data.</text>
</comment>
<keyword evidence="4 7" id="KW-0808">Transferase</keyword>
<dbReference type="CDD" id="cd00609">
    <property type="entry name" value="AAT_like"/>
    <property type="match status" value="1"/>
</dbReference>
<evidence type="ECO:0000313" key="8">
    <source>
        <dbReference type="Proteomes" id="UP000542125"/>
    </source>
</evidence>
<keyword evidence="5" id="KW-0663">Pyridoxal phosphate</keyword>
<feature type="domain" description="Aminotransferase class I/classII large" evidence="6">
    <location>
        <begin position="32"/>
        <end position="380"/>
    </location>
</feature>
<evidence type="ECO:0000256" key="4">
    <source>
        <dbReference type="ARBA" id="ARBA00022679"/>
    </source>
</evidence>
<dbReference type="SUPFAM" id="SSF53383">
    <property type="entry name" value="PLP-dependent transferases"/>
    <property type="match status" value="1"/>
</dbReference>
<sequence length="387" mass="41627">MPRLASRISRISPFYAMEVVKQAAQLQAAGRDIIHMSIGEPDFTAIPAVVDALDAAARSGRSQYTEALGIPALREAIAGFYATRFCAQVDPSRVIVTAGASGALMLACAALIEPGQEVLMPDPTYPANRHIVTAAGGTPRLIPSGPADRFQLSADHVRQHWTPSTAGVIVASPSNPTGTSVAPDVLAEIAAEVRARDGFTLVDEIYLGLSYDGDRRSAAVLGDDVILVNSFSKYFHMTGWRLGWLVVPPDLVPAFEKLAQNVVICPSALSQHAALACFTPESLDIFETRRGAFQQRRDFLLPAFERLGLSVPVRPDGAFYIYSDVSAHASDSFDFATRLLNEAGVCAVPGLDFGDADAHRYLRFSYATELSRLEEAMARIGDFLGKA</sequence>
<gene>
    <name evidence="7" type="ORF">FHW18_004308</name>
</gene>
<dbReference type="InterPro" id="IPR004839">
    <property type="entry name" value="Aminotransferase_I/II_large"/>
</dbReference>
<accession>A0A7Y9IXN6</accession>
<dbReference type="InterPro" id="IPR015424">
    <property type="entry name" value="PyrdxlP-dep_Trfase"/>
</dbReference>
<dbReference type="RefSeq" id="WP_179589023.1">
    <property type="nucleotide sequence ID" value="NZ_JACBYR010000002.1"/>
</dbReference>
<dbReference type="EMBL" id="JACBYR010000002">
    <property type="protein sequence ID" value="NYE85001.1"/>
    <property type="molecule type" value="Genomic_DNA"/>
</dbReference>
<evidence type="ECO:0000256" key="1">
    <source>
        <dbReference type="ARBA" id="ARBA00001933"/>
    </source>
</evidence>
<dbReference type="PANTHER" id="PTHR46383:SF2">
    <property type="entry name" value="AMINOTRANSFERASE"/>
    <property type="match status" value="1"/>
</dbReference>
<dbReference type="GO" id="GO:0006520">
    <property type="term" value="P:amino acid metabolic process"/>
    <property type="evidence" value="ECO:0007669"/>
    <property type="project" value="InterPro"/>
</dbReference>
<evidence type="ECO:0000256" key="2">
    <source>
        <dbReference type="ARBA" id="ARBA00007441"/>
    </source>
</evidence>
<evidence type="ECO:0000256" key="5">
    <source>
        <dbReference type="ARBA" id="ARBA00022898"/>
    </source>
</evidence>
<dbReference type="Gene3D" id="3.40.640.10">
    <property type="entry name" value="Type I PLP-dependent aspartate aminotransferase-like (Major domain)"/>
    <property type="match status" value="1"/>
</dbReference>
<dbReference type="Proteomes" id="UP000542125">
    <property type="component" value="Unassembled WGS sequence"/>
</dbReference>
<comment type="cofactor">
    <cofactor evidence="1">
        <name>pyridoxal 5'-phosphate</name>
        <dbReference type="ChEBI" id="CHEBI:597326"/>
    </cofactor>
</comment>
<dbReference type="PANTHER" id="PTHR46383">
    <property type="entry name" value="ASPARTATE AMINOTRANSFERASE"/>
    <property type="match status" value="1"/>
</dbReference>
<proteinExistence type="inferred from homology"/>
<reference evidence="7 8" key="1">
    <citation type="submission" date="2020-07" db="EMBL/GenBank/DDBJ databases">
        <title>Genomic Encyclopedia of Type Strains, Phase IV (KMG-V): Genome sequencing to study the core and pangenomes of soil and plant-associated prokaryotes.</title>
        <authorList>
            <person name="Whitman W."/>
        </authorList>
    </citation>
    <scope>NUCLEOTIDE SEQUENCE [LARGE SCALE GENOMIC DNA]</scope>
    <source>
        <strain evidence="7 8">SAS40</strain>
    </source>
</reference>
<dbReference type="GO" id="GO:0008483">
    <property type="term" value="F:transaminase activity"/>
    <property type="evidence" value="ECO:0007669"/>
    <property type="project" value="UniProtKB-KW"/>
</dbReference>
<dbReference type="InterPro" id="IPR015421">
    <property type="entry name" value="PyrdxlP-dep_Trfase_major"/>
</dbReference>